<name>A0A915CPC3_9BILA</name>
<dbReference type="Pfam" id="PF09430">
    <property type="entry name" value="EMC7_beta-sandw"/>
    <property type="match status" value="1"/>
</dbReference>
<dbReference type="InterPro" id="IPR039163">
    <property type="entry name" value="EMC7"/>
</dbReference>
<dbReference type="InterPro" id="IPR019008">
    <property type="entry name" value="Beta_sandwich_EMC7"/>
</dbReference>
<evidence type="ECO:0000256" key="7">
    <source>
        <dbReference type="SAM" id="SignalP"/>
    </source>
</evidence>
<keyword evidence="6" id="KW-0472">Membrane</keyword>
<dbReference type="GO" id="GO:0072546">
    <property type="term" value="C:EMC complex"/>
    <property type="evidence" value="ECO:0007669"/>
    <property type="project" value="TreeGrafter"/>
</dbReference>
<keyword evidence="9" id="KW-1185">Reference proteome</keyword>
<comment type="similarity">
    <text evidence="2">Belongs to the EMC7 family.</text>
</comment>
<evidence type="ECO:0000313" key="10">
    <source>
        <dbReference type="WBParaSite" id="jg10766"/>
    </source>
</evidence>
<organism evidence="9 10">
    <name type="scientific">Ditylenchus dipsaci</name>
    <dbReference type="NCBI Taxonomy" id="166011"/>
    <lineage>
        <taxon>Eukaryota</taxon>
        <taxon>Metazoa</taxon>
        <taxon>Ecdysozoa</taxon>
        <taxon>Nematoda</taxon>
        <taxon>Chromadorea</taxon>
        <taxon>Rhabditida</taxon>
        <taxon>Tylenchina</taxon>
        <taxon>Tylenchomorpha</taxon>
        <taxon>Sphaerularioidea</taxon>
        <taxon>Anguinidae</taxon>
        <taxon>Anguininae</taxon>
        <taxon>Ditylenchus</taxon>
    </lineage>
</organism>
<dbReference type="InterPro" id="IPR013784">
    <property type="entry name" value="Carb-bd-like_fold"/>
</dbReference>
<evidence type="ECO:0000313" key="9">
    <source>
        <dbReference type="Proteomes" id="UP000887574"/>
    </source>
</evidence>
<dbReference type="PANTHER" id="PTHR13605">
    <property type="entry name" value="ER MEMBRANE PROTEIN COMPLEX SUBUNIT 7"/>
    <property type="match status" value="1"/>
</dbReference>
<keyword evidence="3" id="KW-0812">Transmembrane</keyword>
<evidence type="ECO:0000256" key="4">
    <source>
        <dbReference type="ARBA" id="ARBA00022729"/>
    </source>
</evidence>
<reference evidence="10" key="1">
    <citation type="submission" date="2022-11" db="UniProtKB">
        <authorList>
            <consortium name="WormBaseParasite"/>
        </authorList>
    </citation>
    <scope>IDENTIFICATION</scope>
</reference>
<accession>A0A915CPC3</accession>
<dbReference type="WBParaSite" id="jg10766">
    <property type="protein sequence ID" value="jg10766"/>
    <property type="gene ID" value="jg10766"/>
</dbReference>
<feature type="signal peptide" evidence="7">
    <location>
        <begin position="1"/>
        <end position="26"/>
    </location>
</feature>
<evidence type="ECO:0000256" key="5">
    <source>
        <dbReference type="ARBA" id="ARBA00022989"/>
    </source>
</evidence>
<feature type="chain" id="PRO_5037941123" evidence="7">
    <location>
        <begin position="27"/>
        <end position="180"/>
    </location>
</feature>
<dbReference type="SUPFAM" id="SSF49452">
    <property type="entry name" value="Starch-binding domain-like"/>
    <property type="match status" value="1"/>
</dbReference>
<dbReference type="AlphaFoldDB" id="A0A915CPC3"/>
<keyword evidence="5" id="KW-1133">Transmembrane helix</keyword>
<sequence>MKPDQSVYFLLCIILAVLTPLSGTSASEAVVTGGVDQSQPNSSEAEQLFSVQGKAMLRHDMHAPPNWRANSRVLLDYGKHIGFIREDGNFVVDGVPSGSYILEITNTDYIFEPVRIDITSKGKIRARRLNLLQPNTVNTIAYPLQLTARQPAKYFRAREEWRITDVLMNPMVIMLQSGYA</sequence>
<feature type="domain" description="ER membrane protein complex subunit 7 beta-sandwich" evidence="8">
    <location>
        <begin position="63"/>
        <end position="174"/>
    </location>
</feature>
<evidence type="ECO:0000256" key="2">
    <source>
        <dbReference type="ARBA" id="ARBA00008880"/>
    </source>
</evidence>
<dbReference type="PANTHER" id="PTHR13605:SF4">
    <property type="entry name" value="ER MEMBRANE PROTEIN COMPLEX SUBUNIT 7"/>
    <property type="match status" value="1"/>
</dbReference>
<dbReference type="GO" id="GO:0030246">
    <property type="term" value="F:carbohydrate binding"/>
    <property type="evidence" value="ECO:0007669"/>
    <property type="project" value="InterPro"/>
</dbReference>
<protein>
    <submittedName>
        <fullName evidence="10">ER membrane protein complex subunit 7 beta-sandwich domain-containing protein</fullName>
    </submittedName>
</protein>
<dbReference type="Proteomes" id="UP000887574">
    <property type="component" value="Unplaced"/>
</dbReference>
<proteinExistence type="inferred from homology"/>
<evidence type="ECO:0000256" key="3">
    <source>
        <dbReference type="ARBA" id="ARBA00022692"/>
    </source>
</evidence>
<evidence type="ECO:0000259" key="8">
    <source>
        <dbReference type="Pfam" id="PF09430"/>
    </source>
</evidence>
<comment type="subcellular location">
    <subcellularLocation>
        <location evidence="1">Membrane</location>
        <topology evidence="1">Single-pass membrane protein</topology>
    </subcellularLocation>
</comment>
<evidence type="ECO:0000256" key="6">
    <source>
        <dbReference type="ARBA" id="ARBA00023136"/>
    </source>
</evidence>
<keyword evidence="4 7" id="KW-0732">Signal</keyword>
<evidence type="ECO:0000256" key="1">
    <source>
        <dbReference type="ARBA" id="ARBA00004167"/>
    </source>
</evidence>